<keyword evidence="8" id="KW-0732">Signal</keyword>
<keyword evidence="20" id="KW-1185">Reference proteome</keyword>
<keyword evidence="11" id="KW-1015">Disulfide bond</keyword>
<dbReference type="InterPro" id="IPR004947">
    <property type="entry name" value="DNase_II"/>
</dbReference>
<dbReference type="GO" id="GO:0004531">
    <property type="term" value="F:deoxyribonuclease II activity"/>
    <property type="evidence" value="ECO:0007669"/>
    <property type="project" value="UniProtKB-EC"/>
</dbReference>
<keyword evidence="13" id="KW-0458">Lysosome</keyword>
<evidence type="ECO:0000256" key="10">
    <source>
        <dbReference type="ARBA" id="ARBA00022801"/>
    </source>
</evidence>
<evidence type="ECO:0000256" key="18">
    <source>
        <dbReference type="ARBA" id="ARBA00045381"/>
    </source>
</evidence>
<keyword evidence="7" id="KW-0540">Nuclease</keyword>
<protein>
    <recommendedName>
        <fullName evidence="14">Deoxyribonuclease-2-alpha</fullName>
        <ecNumber evidence="4">3.1.22.1</ecNumber>
    </recommendedName>
    <alternativeName>
        <fullName evidence="15">Acid DNase</fullName>
    </alternativeName>
    <alternativeName>
        <fullName evidence="17">Deoxyribonuclease II alpha</fullName>
    </alternativeName>
    <alternativeName>
        <fullName evidence="16">Lysosomal DNase II</fullName>
    </alternativeName>
</protein>
<dbReference type="Proteomes" id="UP000465112">
    <property type="component" value="Chromosome 17"/>
</dbReference>
<comment type="function">
    <text evidence="18">Hydrolyzes DNA under acidic conditions with a preference for double-stranded DNA. Plays a major role in the clearance of nucleic acids generated through apoptosis, hence preventing autoinflammation. Necessary for proper fetal development and for definitive erythropoiesis in fetal liver and bone marrow, where it degrades nuclear DNA expelled from erythroid precursor cells.</text>
</comment>
<keyword evidence="12" id="KW-0325">Glycoprotein</keyword>
<evidence type="ECO:0000256" key="16">
    <source>
        <dbReference type="ARBA" id="ARBA00041918"/>
    </source>
</evidence>
<comment type="subcellular location">
    <subcellularLocation>
        <location evidence="2">Lysosome</location>
    </subcellularLocation>
</comment>
<dbReference type="Pfam" id="PF03265">
    <property type="entry name" value="DNase_II"/>
    <property type="match status" value="1"/>
</dbReference>
<name>A0A6A5EUW6_PERFL</name>
<evidence type="ECO:0000256" key="15">
    <source>
        <dbReference type="ARBA" id="ARBA00041393"/>
    </source>
</evidence>
<dbReference type="EC" id="3.1.22.1" evidence="4"/>
<evidence type="ECO:0000256" key="8">
    <source>
        <dbReference type="ARBA" id="ARBA00022729"/>
    </source>
</evidence>
<keyword evidence="6" id="KW-0053">Apoptosis</keyword>
<evidence type="ECO:0000256" key="13">
    <source>
        <dbReference type="ARBA" id="ARBA00023228"/>
    </source>
</evidence>
<organism evidence="19 20">
    <name type="scientific">Perca fluviatilis</name>
    <name type="common">European perch</name>
    <dbReference type="NCBI Taxonomy" id="8168"/>
    <lineage>
        <taxon>Eukaryota</taxon>
        <taxon>Metazoa</taxon>
        <taxon>Chordata</taxon>
        <taxon>Craniata</taxon>
        <taxon>Vertebrata</taxon>
        <taxon>Euteleostomi</taxon>
        <taxon>Actinopterygii</taxon>
        <taxon>Neopterygii</taxon>
        <taxon>Teleostei</taxon>
        <taxon>Neoteleostei</taxon>
        <taxon>Acanthomorphata</taxon>
        <taxon>Eupercaria</taxon>
        <taxon>Perciformes</taxon>
        <taxon>Percoidei</taxon>
        <taxon>Percidae</taxon>
        <taxon>Percinae</taxon>
        <taxon>Perca</taxon>
    </lineage>
</organism>
<dbReference type="GO" id="GO:0005764">
    <property type="term" value="C:lysosome"/>
    <property type="evidence" value="ECO:0007669"/>
    <property type="project" value="UniProtKB-SubCell"/>
</dbReference>
<evidence type="ECO:0000256" key="9">
    <source>
        <dbReference type="ARBA" id="ARBA00022759"/>
    </source>
</evidence>
<keyword evidence="10" id="KW-0378">Hydrolase</keyword>
<evidence type="ECO:0000256" key="14">
    <source>
        <dbReference type="ARBA" id="ARBA00039868"/>
    </source>
</evidence>
<dbReference type="AlphaFoldDB" id="A0A6A5EUW6"/>
<dbReference type="PANTHER" id="PTHR10858:SF9">
    <property type="entry name" value="DEOXYRIBONUCLEASE-2-ALPHA"/>
    <property type="match status" value="1"/>
</dbReference>
<evidence type="ECO:0000256" key="2">
    <source>
        <dbReference type="ARBA" id="ARBA00004371"/>
    </source>
</evidence>
<proteinExistence type="inferred from homology"/>
<evidence type="ECO:0000256" key="6">
    <source>
        <dbReference type="ARBA" id="ARBA00022703"/>
    </source>
</evidence>
<evidence type="ECO:0000256" key="5">
    <source>
        <dbReference type="ARBA" id="ARBA00022473"/>
    </source>
</evidence>
<comment type="similarity">
    <text evidence="3">Belongs to the DNase II family.</text>
</comment>
<evidence type="ECO:0000256" key="7">
    <source>
        <dbReference type="ARBA" id="ARBA00022722"/>
    </source>
</evidence>
<keyword evidence="9" id="KW-0255">Endonuclease</keyword>
<comment type="caution">
    <text evidence="19">The sequence shown here is derived from an EMBL/GenBank/DDBJ whole genome shotgun (WGS) entry which is preliminary data.</text>
</comment>
<accession>A0A6A5EUW6</accession>
<reference evidence="19 20" key="1">
    <citation type="submission" date="2019-06" db="EMBL/GenBank/DDBJ databases">
        <title>A chromosome-scale genome assembly of the European perch, Perca fluviatilis.</title>
        <authorList>
            <person name="Roques C."/>
            <person name="Zahm M."/>
            <person name="Cabau C."/>
            <person name="Klopp C."/>
            <person name="Bouchez O."/>
            <person name="Donnadieu C."/>
            <person name="Kuhl H."/>
            <person name="Gislard M."/>
            <person name="Guendouz S."/>
            <person name="Journot L."/>
            <person name="Haffray P."/>
            <person name="Bestin A."/>
            <person name="Morvezen R."/>
            <person name="Feron R."/>
            <person name="Wen M."/>
            <person name="Jouanno E."/>
            <person name="Herpin A."/>
            <person name="Schartl M."/>
            <person name="Postlethwait J."/>
            <person name="Schaerlinger B."/>
            <person name="Chardard D."/>
            <person name="Lecocq T."/>
            <person name="Poncet C."/>
            <person name="Jaffrelo L."/>
            <person name="Lampietro C."/>
            <person name="Guiguen Y."/>
        </authorList>
    </citation>
    <scope>NUCLEOTIDE SEQUENCE [LARGE SCALE GENOMIC DNA]</scope>
    <source>
        <tissue evidence="19">Blood</tissue>
    </source>
</reference>
<evidence type="ECO:0000256" key="3">
    <source>
        <dbReference type="ARBA" id="ARBA00007527"/>
    </source>
</evidence>
<dbReference type="EMBL" id="VHII01000017">
    <property type="protein sequence ID" value="KAF1377992.1"/>
    <property type="molecule type" value="Genomic_DNA"/>
</dbReference>
<dbReference type="PANTHER" id="PTHR10858">
    <property type="entry name" value="DEOXYRIBONUCLEASE II"/>
    <property type="match status" value="1"/>
</dbReference>
<sequence>MKQWTGTSSTRDRKTHNEKYSTEGLEYIYIDSTGKKKETSKDHNKLINNPDGVLANTLKHIFKPNIQLPPKDFGFITYNDQPPDGKGAGCNFGHSKGVVMMDKTTGVWLSHSTPRFPFTRDQNDFYPDSGAANAQTFICVTFKYDQFNKIGQHLLDIRAFPFDHQIPKDTNANFHRVIQVTEKNNSPGGGNPGADIRCRNTVRSFAKNSIQNLLQQQQPIERTHLRTQRDLLEIFTSILQRTTRLV</sequence>
<evidence type="ECO:0000256" key="12">
    <source>
        <dbReference type="ARBA" id="ARBA00023180"/>
    </source>
</evidence>
<dbReference type="CDD" id="cd09120">
    <property type="entry name" value="PLDc_DNaseII_1"/>
    <property type="match status" value="1"/>
</dbReference>
<evidence type="ECO:0000256" key="4">
    <source>
        <dbReference type="ARBA" id="ARBA00012036"/>
    </source>
</evidence>
<evidence type="ECO:0000256" key="1">
    <source>
        <dbReference type="ARBA" id="ARBA00000447"/>
    </source>
</evidence>
<evidence type="ECO:0000256" key="17">
    <source>
        <dbReference type="ARBA" id="ARBA00043033"/>
    </source>
</evidence>
<evidence type="ECO:0000313" key="19">
    <source>
        <dbReference type="EMBL" id="KAF1377992.1"/>
    </source>
</evidence>
<gene>
    <name evidence="19" type="ORF">PFLUV_G00206600</name>
</gene>
<keyword evidence="5" id="KW-0217">Developmental protein</keyword>
<dbReference type="GO" id="GO:0006309">
    <property type="term" value="P:apoptotic DNA fragmentation"/>
    <property type="evidence" value="ECO:0007669"/>
    <property type="project" value="TreeGrafter"/>
</dbReference>
<comment type="catalytic activity">
    <reaction evidence="1">
        <text>Endonucleolytic cleavage to nucleoside 3'-phosphates and 3'-phosphooligonucleotide end-products.</text>
        <dbReference type="EC" id="3.1.22.1"/>
    </reaction>
</comment>
<evidence type="ECO:0000313" key="20">
    <source>
        <dbReference type="Proteomes" id="UP000465112"/>
    </source>
</evidence>
<evidence type="ECO:0000256" key="11">
    <source>
        <dbReference type="ARBA" id="ARBA00023157"/>
    </source>
</evidence>